<dbReference type="EMBL" id="JAAMPI010001758">
    <property type="protein sequence ID" value="KAF4624137.1"/>
    <property type="molecule type" value="Genomic_DNA"/>
</dbReference>
<organism evidence="6 7">
    <name type="scientific">Cudoniella acicularis</name>
    <dbReference type="NCBI Taxonomy" id="354080"/>
    <lineage>
        <taxon>Eukaryota</taxon>
        <taxon>Fungi</taxon>
        <taxon>Dikarya</taxon>
        <taxon>Ascomycota</taxon>
        <taxon>Pezizomycotina</taxon>
        <taxon>Leotiomycetes</taxon>
        <taxon>Helotiales</taxon>
        <taxon>Tricladiaceae</taxon>
        <taxon>Cudoniella</taxon>
    </lineage>
</organism>
<evidence type="ECO:0000259" key="5">
    <source>
        <dbReference type="PROSITE" id="PS50850"/>
    </source>
</evidence>
<dbReference type="GO" id="GO:0022857">
    <property type="term" value="F:transmembrane transporter activity"/>
    <property type="evidence" value="ECO:0007669"/>
    <property type="project" value="InterPro"/>
</dbReference>
<feature type="transmembrane region" description="Helical" evidence="4">
    <location>
        <begin position="211"/>
        <end position="231"/>
    </location>
</feature>
<feature type="transmembrane region" description="Helical" evidence="4">
    <location>
        <begin position="318"/>
        <end position="336"/>
    </location>
</feature>
<feature type="transmembrane region" description="Helical" evidence="4">
    <location>
        <begin position="147"/>
        <end position="168"/>
    </location>
</feature>
<feature type="transmembrane region" description="Helical" evidence="4">
    <location>
        <begin position="180"/>
        <end position="199"/>
    </location>
</feature>
<reference evidence="6 7" key="1">
    <citation type="submission" date="2020-03" db="EMBL/GenBank/DDBJ databases">
        <title>Draft Genome Sequence of Cudoniella acicularis.</title>
        <authorList>
            <person name="Buettner E."/>
            <person name="Kellner H."/>
        </authorList>
    </citation>
    <scope>NUCLEOTIDE SEQUENCE [LARGE SCALE GENOMIC DNA]</scope>
    <source>
        <strain evidence="6 7">DSM 108380</strain>
    </source>
</reference>
<feature type="transmembrane region" description="Helical" evidence="4">
    <location>
        <begin position="252"/>
        <end position="277"/>
    </location>
</feature>
<feature type="transmembrane region" description="Helical" evidence="4">
    <location>
        <begin position="92"/>
        <end position="115"/>
    </location>
</feature>
<dbReference type="Proteomes" id="UP000566819">
    <property type="component" value="Unassembled WGS sequence"/>
</dbReference>
<feature type="transmembrane region" description="Helical" evidence="4">
    <location>
        <begin position="122"/>
        <end position="141"/>
    </location>
</feature>
<dbReference type="Pfam" id="PF07690">
    <property type="entry name" value="MFS_1"/>
    <property type="match status" value="1"/>
</dbReference>
<keyword evidence="4" id="KW-0472">Membrane</keyword>
<evidence type="ECO:0000313" key="6">
    <source>
        <dbReference type="EMBL" id="KAF4624137.1"/>
    </source>
</evidence>
<dbReference type="InterPro" id="IPR050327">
    <property type="entry name" value="Proton-linked_MCT"/>
</dbReference>
<gene>
    <name evidence="6" type="ORF">G7Y89_g14036</name>
</gene>
<dbReference type="PANTHER" id="PTHR11360">
    <property type="entry name" value="MONOCARBOXYLATE TRANSPORTER"/>
    <property type="match status" value="1"/>
</dbReference>
<name>A0A8H4R6C6_9HELO</name>
<proteinExistence type="inferred from homology"/>
<dbReference type="Gene3D" id="1.20.1250.20">
    <property type="entry name" value="MFS general substrate transporter like domains"/>
    <property type="match status" value="2"/>
</dbReference>
<evidence type="ECO:0000256" key="4">
    <source>
        <dbReference type="SAM" id="Phobius"/>
    </source>
</evidence>
<feature type="transmembrane region" description="Helical" evidence="4">
    <location>
        <begin position="381"/>
        <end position="402"/>
    </location>
</feature>
<feature type="domain" description="Major facilitator superfamily (MFS) profile" evidence="5">
    <location>
        <begin position="51"/>
        <end position="439"/>
    </location>
</feature>
<sequence length="446" mass="47841">MSAEDDSLKLEDRVSESSTSKGPKDEEKSTQVPEVAEVSTLPPPPPNGGLTAWLQVIGCHILFFNSWGIVNTFGAYQAFYQTHQLASSSPSAISWIGTIQGFLMIVIGVFTGPLYDMGYLRTLMYTGTFLIVFGLMMASISTDYYQVFLSMGVCVGLGSGCLFIPSAAIVSQWFSTKRGAAVGLAATGGSLGGVIYPIIFRRLVGSIGYGWATRIIAFLALATLSISLTISKARILPAKKRSLIDYAALKDVPFMVFTVSLFVVFVGFYIPFFYMPWYAEQTLDTSQDLAFYLLSAMNGASVVGRVGPNILSDKVGPLNIMIPFTFISGILAFAWIRTRTFASVVVFCILYGFFSGAIVALLPTSLIVFCPDIRVLGARMGMCFSFLGLGVLIGSPIAGVLLDSQVGFHGLKAFCGIMVIVGSMATGLAYYLHLAGAAKRASRIAA</sequence>
<feature type="region of interest" description="Disordered" evidence="3">
    <location>
        <begin position="1"/>
        <end position="44"/>
    </location>
</feature>
<comment type="similarity">
    <text evidence="2">Belongs to the major facilitator superfamily. Monocarboxylate porter (TC 2.A.1.13) family.</text>
</comment>
<dbReference type="OrthoDB" id="6509908at2759"/>
<evidence type="ECO:0000256" key="1">
    <source>
        <dbReference type="ARBA" id="ARBA00004141"/>
    </source>
</evidence>
<evidence type="ECO:0000256" key="2">
    <source>
        <dbReference type="ARBA" id="ARBA00006727"/>
    </source>
</evidence>
<feature type="transmembrane region" description="Helical" evidence="4">
    <location>
        <begin position="289"/>
        <end position="306"/>
    </location>
</feature>
<evidence type="ECO:0000256" key="3">
    <source>
        <dbReference type="SAM" id="MobiDB-lite"/>
    </source>
</evidence>
<dbReference type="GO" id="GO:0016020">
    <property type="term" value="C:membrane"/>
    <property type="evidence" value="ECO:0007669"/>
    <property type="project" value="UniProtKB-SubCell"/>
</dbReference>
<dbReference type="InterPro" id="IPR020846">
    <property type="entry name" value="MFS_dom"/>
</dbReference>
<feature type="compositionally biased region" description="Basic and acidic residues" evidence="3">
    <location>
        <begin position="1"/>
        <end position="15"/>
    </location>
</feature>
<dbReference type="PROSITE" id="PS50850">
    <property type="entry name" value="MFS"/>
    <property type="match status" value="1"/>
</dbReference>
<feature type="transmembrane region" description="Helical" evidence="4">
    <location>
        <begin position="408"/>
        <end position="432"/>
    </location>
</feature>
<dbReference type="AlphaFoldDB" id="A0A8H4R6C6"/>
<keyword evidence="4" id="KW-1133">Transmembrane helix</keyword>
<comment type="subcellular location">
    <subcellularLocation>
        <location evidence="1">Membrane</location>
        <topology evidence="1">Multi-pass membrane protein</topology>
    </subcellularLocation>
</comment>
<dbReference type="SUPFAM" id="SSF103473">
    <property type="entry name" value="MFS general substrate transporter"/>
    <property type="match status" value="1"/>
</dbReference>
<comment type="caution">
    <text evidence="6">The sequence shown here is derived from an EMBL/GenBank/DDBJ whole genome shotgun (WGS) entry which is preliminary data.</text>
</comment>
<keyword evidence="7" id="KW-1185">Reference proteome</keyword>
<dbReference type="InterPro" id="IPR011701">
    <property type="entry name" value="MFS"/>
</dbReference>
<dbReference type="InterPro" id="IPR036259">
    <property type="entry name" value="MFS_trans_sf"/>
</dbReference>
<keyword evidence="4" id="KW-0812">Transmembrane</keyword>
<evidence type="ECO:0000313" key="7">
    <source>
        <dbReference type="Proteomes" id="UP000566819"/>
    </source>
</evidence>
<dbReference type="PANTHER" id="PTHR11360:SF234">
    <property type="entry name" value="MFS-TYPE TRANSPORTER DBAD-RELATED"/>
    <property type="match status" value="1"/>
</dbReference>
<protein>
    <recommendedName>
        <fullName evidence="5">Major facilitator superfamily (MFS) profile domain-containing protein</fullName>
    </recommendedName>
</protein>
<feature type="transmembrane region" description="Helical" evidence="4">
    <location>
        <begin position="342"/>
        <end position="369"/>
    </location>
</feature>
<accession>A0A8H4R6C6</accession>